<feature type="domain" description="C2H2-type" evidence="11">
    <location>
        <begin position="391"/>
        <end position="411"/>
    </location>
</feature>
<evidence type="ECO:0000256" key="4">
    <source>
        <dbReference type="ARBA" id="ARBA00022771"/>
    </source>
</evidence>
<evidence type="ECO:0000256" key="9">
    <source>
        <dbReference type="ARBA" id="ARBA00023242"/>
    </source>
</evidence>
<dbReference type="SUPFAM" id="SSF57667">
    <property type="entry name" value="beta-beta-alpha zinc fingers"/>
    <property type="match status" value="1"/>
</dbReference>
<dbReference type="Pfam" id="PF00096">
    <property type="entry name" value="zf-C2H2"/>
    <property type="match status" value="1"/>
</dbReference>
<gene>
    <name evidence="12" type="ORF">MAR_033639</name>
</gene>
<dbReference type="InterPro" id="IPR036236">
    <property type="entry name" value="Znf_C2H2_sf"/>
</dbReference>
<dbReference type="Proteomes" id="UP001164746">
    <property type="component" value="Chromosome 17"/>
</dbReference>
<evidence type="ECO:0000259" key="11">
    <source>
        <dbReference type="PROSITE" id="PS00028"/>
    </source>
</evidence>
<keyword evidence="9" id="KW-0539">Nucleus</keyword>
<sequence length="470" mass="52218">MEGVMEPELTQAVRIVLKYEIQSLLSRLSDTGEEYIVLTASLDDRTCGHIGSTRGEDFLQSPSLQSVKQEFLNFCTGAKIKQEVPDRETKVKQNKTHRRKSTPRCKIPQAGLSPPQLDSPIMEEPEPEFVSENGFTPKVPPEPAADCNSALDSCEKNNAYEYTLDGVEVHNHTNGLVAGTMSGFVFQAAALKPQLRDIKFEAGWSPEQAVEQILAGQGIKSEFDASSAIEQKINNFPVDQDVALSSEQIAEQIAAATALVPRELTFPRSPLKARSRRKSRKNLLKKSGSNLVDILPKPAADQTDVPHDIKDVPDLINKDKKPGNSLISITNSRNQKGSKSGKLGLDLMDMKSAFEEIGNMAKCLICNKILANKNNRTFHWRSHVGDKRYTCDICNKAFTHPSNMRSHRKIHTDEKTVPMRVVRPFRRRDYLLQHLERFHYNRKAGSAEPASDVSIENVAVTGGGSESNSN</sequence>
<accession>A0ABY7GAZ2</accession>
<evidence type="ECO:0000256" key="1">
    <source>
        <dbReference type="ARBA" id="ARBA00004123"/>
    </source>
</evidence>
<name>A0ABY7GAZ2_MYAAR</name>
<dbReference type="PROSITE" id="PS00028">
    <property type="entry name" value="ZINC_FINGER_C2H2_1"/>
    <property type="match status" value="1"/>
</dbReference>
<evidence type="ECO:0000313" key="12">
    <source>
        <dbReference type="EMBL" id="WAR31097.1"/>
    </source>
</evidence>
<protein>
    <submittedName>
        <fullName evidence="12">IKZF-like protein</fullName>
    </submittedName>
</protein>
<reference evidence="12" key="1">
    <citation type="submission" date="2022-11" db="EMBL/GenBank/DDBJ databases">
        <title>Centuries of genome instability and evolution in soft-shell clam transmissible cancer (bioRxiv).</title>
        <authorList>
            <person name="Hart S.F.M."/>
            <person name="Yonemitsu M.A."/>
            <person name="Giersch R.M."/>
            <person name="Beal B.F."/>
            <person name="Arriagada G."/>
            <person name="Davis B.W."/>
            <person name="Ostrander E.A."/>
            <person name="Goff S.P."/>
            <person name="Metzger M.J."/>
        </authorList>
    </citation>
    <scope>NUCLEOTIDE SEQUENCE</scope>
    <source>
        <strain evidence="12">MELC-2E11</strain>
        <tissue evidence="12">Siphon/mantle</tissue>
    </source>
</reference>
<feature type="compositionally biased region" description="Gly residues" evidence="10">
    <location>
        <begin position="461"/>
        <end position="470"/>
    </location>
</feature>
<dbReference type="InterPro" id="IPR013087">
    <property type="entry name" value="Znf_C2H2_type"/>
</dbReference>
<keyword evidence="2" id="KW-0479">Metal-binding</keyword>
<feature type="region of interest" description="Disordered" evidence="10">
    <location>
        <begin position="446"/>
        <end position="470"/>
    </location>
</feature>
<comment type="subcellular location">
    <subcellularLocation>
        <location evidence="1">Nucleus</location>
    </subcellularLocation>
</comment>
<evidence type="ECO:0000256" key="5">
    <source>
        <dbReference type="ARBA" id="ARBA00022833"/>
    </source>
</evidence>
<feature type="region of interest" description="Disordered" evidence="10">
    <location>
        <begin position="85"/>
        <end position="118"/>
    </location>
</feature>
<dbReference type="SMART" id="SM00355">
    <property type="entry name" value="ZnF_C2H2"/>
    <property type="match status" value="2"/>
</dbReference>
<evidence type="ECO:0000256" key="3">
    <source>
        <dbReference type="ARBA" id="ARBA00022737"/>
    </source>
</evidence>
<keyword evidence="13" id="KW-1185">Reference proteome</keyword>
<feature type="compositionally biased region" description="Basic residues" evidence="10">
    <location>
        <begin position="92"/>
        <end position="103"/>
    </location>
</feature>
<dbReference type="PANTHER" id="PTHR46105">
    <property type="entry name" value="AGAP004733-PA"/>
    <property type="match status" value="1"/>
</dbReference>
<evidence type="ECO:0000256" key="2">
    <source>
        <dbReference type="ARBA" id="ARBA00022723"/>
    </source>
</evidence>
<dbReference type="InterPro" id="IPR050457">
    <property type="entry name" value="ZnFinger_BTB_dom_contain"/>
</dbReference>
<organism evidence="12 13">
    <name type="scientific">Mya arenaria</name>
    <name type="common">Soft-shell clam</name>
    <dbReference type="NCBI Taxonomy" id="6604"/>
    <lineage>
        <taxon>Eukaryota</taxon>
        <taxon>Metazoa</taxon>
        <taxon>Spiralia</taxon>
        <taxon>Lophotrochozoa</taxon>
        <taxon>Mollusca</taxon>
        <taxon>Bivalvia</taxon>
        <taxon>Autobranchia</taxon>
        <taxon>Heteroconchia</taxon>
        <taxon>Euheterodonta</taxon>
        <taxon>Imparidentia</taxon>
        <taxon>Neoheterodontei</taxon>
        <taxon>Myida</taxon>
        <taxon>Myoidea</taxon>
        <taxon>Myidae</taxon>
        <taxon>Mya</taxon>
    </lineage>
</organism>
<dbReference type="EMBL" id="CP111028">
    <property type="protein sequence ID" value="WAR31097.1"/>
    <property type="molecule type" value="Genomic_DNA"/>
</dbReference>
<keyword evidence="4" id="KW-0863">Zinc-finger</keyword>
<evidence type="ECO:0000256" key="10">
    <source>
        <dbReference type="SAM" id="MobiDB-lite"/>
    </source>
</evidence>
<proteinExistence type="predicted"/>
<evidence type="ECO:0000256" key="7">
    <source>
        <dbReference type="ARBA" id="ARBA00023125"/>
    </source>
</evidence>
<keyword evidence="7" id="KW-0238">DNA-binding</keyword>
<keyword evidence="8" id="KW-0804">Transcription</keyword>
<evidence type="ECO:0000256" key="6">
    <source>
        <dbReference type="ARBA" id="ARBA00023015"/>
    </source>
</evidence>
<dbReference type="PANTHER" id="PTHR46105:SF5">
    <property type="entry name" value="ZINC FINGER AND BTB DOMAIN-CONTAINING PROTEIN 44 ISOFORM X1"/>
    <property type="match status" value="1"/>
</dbReference>
<evidence type="ECO:0000313" key="13">
    <source>
        <dbReference type="Proteomes" id="UP001164746"/>
    </source>
</evidence>
<keyword evidence="6" id="KW-0805">Transcription regulation</keyword>
<keyword evidence="5" id="KW-0862">Zinc</keyword>
<keyword evidence="3" id="KW-0677">Repeat</keyword>
<evidence type="ECO:0000256" key="8">
    <source>
        <dbReference type="ARBA" id="ARBA00023163"/>
    </source>
</evidence>
<dbReference type="Gene3D" id="3.30.160.60">
    <property type="entry name" value="Classic Zinc Finger"/>
    <property type="match status" value="1"/>
</dbReference>